<reference evidence="3" key="1">
    <citation type="submission" date="2023-07" db="EMBL/GenBank/DDBJ databases">
        <authorList>
            <consortium name="AG Swart"/>
            <person name="Singh M."/>
            <person name="Singh A."/>
            <person name="Seah K."/>
            <person name="Emmerich C."/>
        </authorList>
    </citation>
    <scope>NUCLEOTIDE SEQUENCE</scope>
    <source>
        <strain evidence="3">DP1</strain>
    </source>
</reference>
<dbReference type="GO" id="GO:0007131">
    <property type="term" value="P:reciprocal meiotic recombination"/>
    <property type="evidence" value="ECO:0007669"/>
    <property type="project" value="TreeGrafter"/>
</dbReference>
<name>A0AAD1UD01_EUPCR</name>
<dbReference type="PANTHER" id="PTHR31398">
    <property type="entry name" value="MEIOTIC NUCLEAR DIVISION PROTEIN 1 HOMOLOG"/>
    <property type="match status" value="1"/>
</dbReference>
<keyword evidence="2" id="KW-0812">Transmembrane</keyword>
<comment type="caution">
    <text evidence="3">The sequence shown here is derived from an EMBL/GenBank/DDBJ whole genome shotgun (WGS) entry which is preliminary data.</text>
</comment>
<dbReference type="EMBL" id="CAMPGE010004031">
    <property type="protein sequence ID" value="CAI2362873.1"/>
    <property type="molecule type" value="Genomic_DNA"/>
</dbReference>
<keyword evidence="2" id="KW-0472">Membrane</keyword>
<accession>A0AAD1UD01</accession>
<sequence length="593" mass="67862">MDCFLGSIFKVLEPFDIFSLKFTLNFKKKKGFTTWLGAMASLMIIAICSYYGISLLSQMLNRTLIQTNINRIRTDIAKDPIDITLNQEGIYIGVSWIGNQSDNFDMIEAGFGIVTLSLVENTPYGEEMIQQPISSIELEKCNETNFPIDFEDPSMNYRKGFTFYCFKRNDLMKLVQRESHKGRSFSFGINAIPCIGDICTGPDYNLLRFYSGLHLTIISKYFDDSDPLNPVKTYVHDNISLVLSKGDTSMAHCSLNRHKYVVNDWHSIITGSTYGEFFDIDSCVYRSQTRSDKQTMAAVVFNVNDFVQTYETTVISFLEVLGQVGGLFEILSLTLSLLLKIVLKFLFKKNVKQIEKTLNKNEEWFSYPANVYDSRKSRKNKRKARYGFLGSFGPSNKVSAEPQPLNAIQSKNSISNDHQHYVKQAKSRLKSISKTLRKSKLSRVIEKELDIVNVARSLQELKLYVSYLMDRDKINIECISRSIDLRLETNRESQYKHEEIDEEMDEEKNQEEDKQIELGLNSSSLFNQPQRSRVTNIKRLPYSSLSTPSEGSKSCFPKQVSNVNTTNRIDSESCVKLMNSSNKKMIPPSSFLP</sequence>
<feature type="transmembrane region" description="Helical" evidence="2">
    <location>
        <begin position="32"/>
        <end position="53"/>
    </location>
</feature>
<organism evidence="3 4">
    <name type="scientific">Euplotes crassus</name>
    <dbReference type="NCBI Taxonomy" id="5936"/>
    <lineage>
        <taxon>Eukaryota</taxon>
        <taxon>Sar</taxon>
        <taxon>Alveolata</taxon>
        <taxon>Ciliophora</taxon>
        <taxon>Intramacronucleata</taxon>
        <taxon>Spirotrichea</taxon>
        <taxon>Hypotrichia</taxon>
        <taxon>Euplotida</taxon>
        <taxon>Euplotidae</taxon>
        <taxon>Moneuplotes</taxon>
    </lineage>
</organism>
<feature type="coiled-coil region" evidence="1">
    <location>
        <begin position="490"/>
        <end position="517"/>
    </location>
</feature>
<keyword evidence="2" id="KW-1133">Transmembrane helix</keyword>
<keyword evidence="1" id="KW-0175">Coiled coil</keyword>
<gene>
    <name evidence="3" type="ORF">ECRASSUSDP1_LOCUS4203</name>
</gene>
<dbReference type="Proteomes" id="UP001295684">
    <property type="component" value="Unassembled WGS sequence"/>
</dbReference>
<proteinExistence type="predicted"/>
<protein>
    <submittedName>
        <fullName evidence="3">Uncharacterized protein</fullName>
    </submittedName>
</protein>
<evidence type="ECO:0000256" key="2">
    <source>
        <dbReference type="SAM" id="Phobius"/>
    </source>
</evidence>
<evidence type="ECO:0000256" key="1">
    <source>
        <dbReference type="SAM" id="Coils"/>
    </source>
</evidence>
<dbReference type="AlphaFoldDB" id="A0AAD1UD01"/>
<evidence type="ECO:0000313" key="3">
    <source>
        <dbReference type="EMBL" id="CAI2362873.1"/>
    </source>
</evidence>
<keyword evidence="4" id="KW-1185">Reference proteome</keyword>
<dbReference type="PANTHER" id="PTHR31398:SF0">
    <property type="entry name" value="MEIOTIC NUCLEAR DIVISION PROTEIN 1 HOMOLOG"/>
    <property type="match status" value="1"/>
</dbReference>
<evidence type="ECO:0000313" key="4">
    <source>
        <dbReference type="Proteomes" id="UP001295684"/>
    </source>
</evidence>
<dbReference type="GO" id="GO:0005634">
    <property type="term" value="C:nucleus"/>
    <property type="evidence" value="ECO:0007669"/>
    <property type="project" value="TreeGrafter"/>
</dbReference>